<dbReference type="Pfam" id="PF14307">
    <property type="entry name" value="Glyco_tran_WbsX"/>
    <property type="match status" value="1"/>
</dbReference>
<name>A0A948WV20_9BACT</name>
<dbReference type="Proteomes" id="UP000783796">
    <property type="component" value="Unassembled WGS sequence"/>
</dbReference>
<keyword evidence="1" id="KW-0378">Hydrolase</keyword>
<comment type="caution">
    <text evidence="1">The sequence shown here is derived from an EMBL/GenBank/DDBJ whole genome shotgun (WGS) entry which is preliminary data.</text>
</comment>
<dbReference type="EMBL" id="JAHLFW010000037">
    <property type="protein sequence ID" value="MBU3837402.1"/>
    <property type="molecule type" value="Genomic_DNA"/>
</dbReference>
<accession>A0A948WV20</accession>
<dbReference type="Gene3D" id="3.20.20.80">
    <property type="entry name" value="Glycosidases"/>
    <property type="match status" value="1"/>
</dbReference>
<dbReference type="PANTHER" id="PTHR41244">
    <property type="entry name" value="RHAMNAN SYNTHESIS F"/>
    <property type="match status" value="1"/>
</dbReference>
<sequence length="366" mass="43083">MSNRQNKVRVIAFYLPQFHPTPENDKWWGKGFTEWTNVGKAKPLFKGHYQPKVPADLGYYDLRVPETRKAQADMAKEYGIEGFCYWHYWFGNGRRLLERPFNEVLNSGEPDFPFCLAWANHSWEDKQFSKDGGHKMLMEQLYPGDEDYIAHFNAVLPAFKDHRYIRVNGNPVFVIYSPMNVPDATHFISLWQELAKPHGFQIHFVAHTSKPEEMEQYKKWGFKATIMVRLFDVFKHDFSLLERINAKFQRIAFKQGRRIDYSKAAKYFCGPEDKNTDCYPTLIPNWDHSPRSGRAGHILINSTPDKFEKHAEQTFNNVKDKPEEERIVFLKSWNEWAEGNYMEPDLKFGRGYLEALKKAMNKVFGE</sequence>
<dbReference type="CDD" id="cd11579">
    <property type="entry name" value="Glyco_tran_WbsX"/>
    <property type="match status" value="1"/>
</dbReference>
<protein>
    <submittedName>
        <fullName evidence="1">Glycoside hydrolase family 99-like domain-containing protein</fullName>
    </submittedName>
</protein>
<evidence type="ECO:0000313" key="2">
    <source>
        <dbReference type="Proteomes" id="UP000783796"/>
    </source>
</evidence>
<reference evidence="1" key="1">
    <citation type="journal article" date="2021" name="PeerJ">
        <title>Extensive microbial diversity within the chicken gut microbiome revealed by metagenomics and culture.</title>
        <authorList>
            <person name="Gilroy R."/>
            <person name="Ravi A."/>
            <person name="Getino M."/>
            <person name="Pursley I."/>
            <person name="Horton D.L."/>
            <person name="Alikhan N.F."/>
            <person name="Baker D."/>
            <person name="Gharbi K."/>
            <person name="Hall N."/>
            <person name="Watson M."/>
            <person name="Adriaenssens E.M."/>
            <person name="Foster-Nyarko E."/>
            <person name="Jarju S."/>
            <person name="Secka A."/>
            <person name="Antonio M."/>
            <person name="Oren A."/>
            <person name="Chaudhuri R.R."/>
            <person name="La Ragione R."/>
            <person name="Hildebrand F."/>
            <person name="Pallen M.J."/>
        </authorList>
    </citation>
    <scope>NUCLEOTIDE SEQUENCE</scope>
    <source>
        <strain evidence="1">G4-2901</strain>
    </source>
</reference>
<reference evidence="1" key="2">
    <citation type="submission" date="2021-04" db="EMBL/GenBank/DDBJ databases">
        <authorList>
            <person name="Gilroy R."/>
        </authorList>
    </citation>
    <scope>NUCLEOTIDE SEQUENCE</scope>
    <source>
        <strain evidence="1">G4-2901</strain>
    </source>
</reference>
<gene>
    <name evidence="1" type="ORF">H9777_03600</name>
</gene>
<dbReference type="GO" id="GO:0016787">
    <property type="term" value="F:hydrolase activity"/>
    <property type="evidence" value="ECO:0007669"/>
    <property type="project" value="UniProtKB-KW"/>
</dbReference>
<proteinExistence type="predicted"/>
<dbReference type="AlphaFoldDB" id="A0A948WV20"/>
<dbReference type="InterPro" id="IPR032719">
    <property type="entry name" value="WbsX"/>
</dbReference>
<organism evidence="1 2">
    <name type="scientific">Candidatus Phocaeicola faecigallinarum</name>
    <dbReference type="NCBI Taxonomy" id="2838732"/>
    <lineage>
        <taxon>Bacteria</taxon>
        <taxon>Pseudomonadati</taxon>
        <taxon>Bacteroidota</taxon>
        <taxon>Bacteroidia</taxon>
        <taxon>Bacteroidales</taxon>
        <taxon>Bacteroidaceae</taxon>
        <taxon>Phocaeicola</taxon>
    </lineage>
</organism>
<evidence type="ECO:0000313" key="1">
    <source>
        <dbReference type="EMBL" id="MBU3837402.1"/>
    </source>
</evidence>
<dbReference type="PANTHER" id="PTHR41244:SF1">
    <property type="entry name" value="GLYCOSYLTRANSFERASE"/>
    <property type="match status" value="1"/>
</dbReference>